<reference evidence="1 2" key="1">
    <citation type="submission" date="2020-08" db="EMBL/GenBank/DDBJ databases">
        <title>A Genomic Blueprint of the Chicken Gut Microbiome.</title>
        <authorList>
            <person name="Gilroy R."/>
            <person name="Ravi A."/>
            <person name="Getino M."/>
            <person name="Pursley I."/>
            <person name="Horton D.L."/>
            <person name="Alikhan N.-F."/>
            <person name="Baker D."/>
            <person name="Gharbi K."/>
            <person name="Hall N."/>
            <person name="Watson M."/>
            <person name="Adriaenssens E.M."/>
            <person name="Foster-Nyarko E."/>
            <person name="Jarju S."/>
            <person name="Secka A."/>
            <person name="Antonio M."/>
            <person name="Oren A."/>
            <person name="Chaudhuri R."/>
            <person name="La Ragione R.M."/>
            <person name="Hildebrand F."/>
            <person name="Pallen M.J."/>
        </authorList>
    </citation>
    <scope>NUCLEOTIDE SEQUENCE [LARGE SCALE GENOMIC DNA]</scope>
    <source>
        <strain evidence="1 2">Sa3CUN1</strain>
    </source>
</reference>
<evidence type="ECO:0008006" key="3">
    <source>
        <dbReference type="Google" id="ProtNLM"/>
    </source>
</evidence>
<proteinExistence type="predicted"/>
<comment type="caution">
    <text evidence="1">The sequence shown here is derived from an EMBL/GenBank/DDBJ whole genome shotgun (WGS) entry which is preliminary data.</text>
</comment>
<evidence type="ECO:0000313" key="2">
    <source>
        <dbReference type="Proteomes" id="UP000640335"/>
    </source>
</evidence>
<organism evidence="1 2">
    <name type="scientific">Clostridium gallinarum</name>
    <dbReference type="NCBI Taxonomy" id="2762246"/>
    <lineage>
        <taxon>Bacteria</taxon>
        <taxon>Bacillati</taxon>
        <taxon>Bacillota</taxon>
        <taxon>Clostridia</taxon>
        <taxon>Eubacteriales</taxon>
        <taxon>Clostridiaceae</taxon>
        <taxon>Clostridium</taxon>
    </lineage>
</organism>
<dbReference type="Proteomes" id="UP000640335">
    <property type="component" value="Unassembled WGS sequence"/>
</dbReference>
<sequence length="50" mass="5923">MENRKVLEEQGKLLAEIDNLVINRKVNNIKRELILLLDEAREHLNRKVSN</sequence>
<keyword evidence="2" id="KW-1185">Reference proteome</keyword>
<protein>
    <recommendedName>
        <fullName evidence="3">Spo0E like sporulation regulatory protein</fullName>
    </recommendedName>
</protein>
<gene>
    <name evidence="1" type="ORF">H9660_08725</name>
</gene>
<accession>A0ABR8Q483</accession>
<name>A0ABR8Q483_9CLOT</name>
<dbReference type="EMBL" id="JACSQZ010000027">
    <property type="protein sequence ID" value="MBD7915229.1"/>
    <property type="molecule type" value="Genomic_DNA"/>
</dbReference>
<evidence type="ECO:0000313" key="1">
    <source>
        <dbReference type="EMBL" id="MBD7915229.1"/>
    </source>
</evidence>
<dbReference type="RefSeq" id="WP_191749990.1">
    <property type="nucleotide sequence ID" value="NZ_JACSQZ010000027.1"/>
</dbReference>